<dbReference type="OrthoDB" id="27601at2759"/>
<protein>
    <submittedName>
        <fullName evidence="1">Uncharacterized protein</fullName>
    </submittedName>
</protein>
<name>A0A4Q9MMU2_9APHY</name>
<proteinExistence type="predicted"/>
<organism evidence="1">
    <name type="scientific">Dichomitus squalens</name>
    <dbReference type="NCBI Taxonomy" id="114155"/>
    <lineage>
        <taxon>Eukaryota</taxon>
        <taxon>Fungi</taxon>
        <taxon>Dikarya</taxon>
        <taxon>Basidiomycota</taxon>
        <taxon>Agaricomycotina</taxon>
        <taxon>Agaricomycetes</taxon>
        <taxon>Polyporales</taxon>
        <taxon>Polyporaceae</taxon>
        <taxon>Dichomitus</taxon>
    </lineage>
</organism>
<dbReference type="EMBL" id="ML143417">
    <property type="protein sequence ID" value="TBU28919.1"/>
    <property type="molecule type" value="Genomic_DNA"/>
</dbReference>
<evidence type="ECO:0000313" key="1">
    <source>
        <dbReference type="EMBL" id="TBU28919.1"/>
    </source>
</evidence>
<dbReference type="Proteomes" id="UP000292957">
    <property type="component" value="Unassembled WGS sequence"/>
</dbReference>
<reference evidence="1" key="1">
    <citation type="submission" date="2019-01" db="EMBL/GenBank/DDBJ databases">
        <title>Draft genome sequences of three monokaryotic isolates of the white-rot basidiomycete fungus Dichomitus squalens.</title>
        <authorList>
            <consortium name="DOE Joint Genome Institute"/>
            <person name="Lopez S.C."/>
            <person name="Andreopoulos B."/>
            <person name="Pangilinan J."/>
            <person name="Lipzen A."/>
            <person name="Riley R."/>
            <person name="Ahrendt S."/>
            <person name="Ng V."/>
            <person name="Barry K."/>
            <person name="Daum C."/>
            <person name="Grigoriev I.V."/>
            <person name="Hilden K.S."/>
            <person name="Makela M.R."/>
            <person name="de Vries R.P."/>
        </authorList>
    </citation>
    <scope>NUCLEOTIDE SEQUENCE [LARGE SCALE GENOMIC DNA]</scope>
    <source>
        <strain evidence="1">OM18370.1</strain>
    </source>
</reference>
<gene>
    <name evidence="1" type="ORF">BD311DRAFT_306481</name>
</gene>
<accession>A0A4Q9MMU2</accession>
<sequence length="130" mass="14023">MGASLLLLSPCSRDRAVLTESSLVSFAATLTPIYRTFTPRTQALCIPPARANAAMAFRPLFTLTGSPLAGKYGPRTGRIDIDRQDGTSILQTDTPALLTATSRGVVPHLSRDNVHLTKAIHHIQLPFESL</sequence>
<dbReference type="AlphaFoldDB" id="A0A4Q9MMU2"/>